<proteinExistence type="predicted"/>
<protein>
    <submittedName>
        <fullName evidence="1">Uncharacterized protein</fullName>
    </submittedName>
</protein>
<dbReference type="AlphaFoldDB" id="A0A8J6TX85"/>
<accession>A0A8J6TX85</accession>
<evidence type="ECO:0000313" key="1">
    <source>
        <dbReference type="EMBL" id="MBC8519317.1"/>
    </source>
</evidence>
<organism evidence="1 2">
    <name type="scientific">Candidatus Thiopontia autotrophica</name>
    <dbReference type="NCBI Taxonomy" id="2841688"/>
    <lineage>
        <taxon>Bacteria</taxon>
        <taxon>Pseudomonadati</taxon>
        <taxon>Pseudomonadota</taxon>
        <taxon>Gammaproteobacteria</taxon>
        <taxon>Candidatus Thiopontia</taxon>
    </lineage>
</organism>
<comment type="caution">
    <text evidence="1">The sequence shown here is derived from an EMBL/GenBank/DDBJ whole genome shotgun (WGS) entry which is preliminary data.</text>
</comment>
<dbReference type="Proteomes" id="UP000654401">
    <property type="component" value="Unassembled WGS sequence"/>
</dbReference>
<dbReference type="EMBL" id="JACNFK010000020">
    <property type="protein sequence ID" value="MBC8519317.1"/>
    <property type="molecule type" value="Genomic_DNA"/>
</dbReference>
<name>A0A8J6TX85_9GAMM</name>
<gene>
    <name evidence="1" type="ORF">H8D24_02785</name>
</gene>
<reference evidence="1 2" key="1">
    <citation type="submission" date="2020-08" db="EMBL/GenBank/DDBJ databases">
        <title>Bridging the membrane lipid divide: bacteria of the FCB group superphylum have the potential to synthesize archaeal ether lipids.</title>
        <authorList>
            <person name="Villanueva L."/>
            <person name="Von Meijenfeldt F.A.B."/>
            <person name="Westbye A.B."/>
            <person name="Yadav S."/>
            <person name="Hopmans E.C."/>
            <person name="Dutilh B.E."/>
            <person name="Sinninghe Damste J.S."/>
        </authorList>
    </citation>
    <scope>NUCLEOTIDE SEQUENCE [LARGE SCALE GENOMIC DNA]</scope>
    <source>
        <strain evidence="1">NIOZ-UU100</strain>
    </source>
</reference>
<evidence type="ECO:0000313" key="2">
    <source>
        <dbReference type="Proteomes" id="UP000654401"/>
    </source>
</evidence>
<sequence length="154" mass="17100">MSSKTGLFAAALLLMAGGFGYLSTQQTEREGVRLPLVTGCKLHLQSCSALLPEMGELTFEISPKNPSPTESILLRVTFSELQPERVEVLFEGKEMYMGLLQYALYPSEESGVFSGTGSLSICIRELMEWIALLKVQVGDKVYEVPFEFETIHLK</sequence>